<feature type="domain" description="EGF-like" evidence="7">
    <location>
        <begin position="71"/>
        <end position="109"/>
    </location>
</feature>
<evidence type="ECO:0000256" key="4">
    <source>
        <dbReference type="ARBA" id="ARBA00023157"/>
    </source>
</evidence>
<keyword evidence="1 6" id="KW-0245">EGF-like domain</keyword>
<feature type="domain" description="EGF-like" evidence="7">
    <location>
        <begin position="30"/>
        <end position="70"/>
    </location>
</feature>
<keyword evidence="3" id="KW-0677">Repeat</keyword>
<dbReference type="PROSITE" id="PS50026">
    <property type="entry name" value="EGF_3"/>
    <property type="match status" value="2"/>
</dbReference>
<dbReference type="InParanoid" id="A0A1S3IU42"/>
<dbReference type="InterPro" id="IPR018097">
    <property type="entry name" value="EGF_Ca-bd_CS"/>
</dbReference>
<dbReference type="PROSITE" id="PS00010">
    <property type="entry name" value="ASX_HYDROXYL"/>
    <property type="match status" value="3"/>
</dbReference>
<evidence type="ECO:0000259" key="7">
    <source>
        <dbReference type="PROSITE" id="PS50026"/>
    </source>
</evidence>
<evidence type="ECO:0000313" key="9">
    <source>
        <dbReference type="RefSeq" id="XP_013401722.2"/>
    </source>
</evidence>
<organism evidence="8 9">
    <name type="scientific">Lingula anatina</name>
    <name type="common">Brachiopod</name>
    <name type="synonym">Lingula unguis</name>
    <dbReference type="NCBI Taxonomy" id="7574"/>
    <lineage>
        <taxon>Eukaryota</taxon>
        <taxon>Metazoa</taxon>
        <taxon>Spiralia</taxon>
        <taxon>Lophotrochozoa</taxon>
        <taxon>Brachiopoda</taxon>
        <taxon>Linguliformea</taxon>
        <taxon>Lingulata</taxon>
        <taxon>Lingulida</taxon>
        <taxon>Linguloidea</taxon>
        <taxon>Lingulidae</taxon>
        <taxon>Lingula</taxon>
    </lineage>
</organism>
<dbReference type="InterPro" id="IPR009030">
    <property type="entry name" value="Growth_fac_rcpt_cys_sf"/>
</dbReference>
<feature type="non-terminal residue" evidence="9">
    <location>
        <position position="1"/>
    </location>
</feature>
<dbReference type="CDD" id="cd00054">
    <property type="entry name" value="EGF_CA"/>
    <property type="match status" value="2"/>
</dbReference>
<dbReference type="PROSITE" id="PS01186">
    <property type="entry name" value="EGF_2"/>
    <property type="match status" value="2"/>
</dbReference>
<dbReference type="InterPro" id="IPR057774">
    <property type="entry name" value="D8C_UMOD/GP2/OIT3-like"/>
</dbReference>
<dbReference type="GO" id="GO:0005509">
    <property type="term" value="F:calcium ion binding"/>
    <property type="evidence" value="ECO:0007669"/>
    <property type="project" value="InterPro"/>
</dbReference>
<dbReference type="STRING" id="7574.A0A1S3IU42"/>
<dbReference type="Pfam" id="PF12947">
    <property type="entry name" value="EGF_3"/>
    <property type="match status" value="3"/>
</dbReference>
<dbReference type="InterPro" id="IPR051586">
    <property type="entry name" value="PKC-binding_NELL"/>
</dbReference>
<dbReference type="InterPro" id="IPR000152">
    <property type="entry name" value="EGF-type_Asp/Asn_hydroxyl_site"/>
</dbReference>
<keyword evidence="8" id="KW-1185">Reference proteome</keyword>
<dbReference type="PANTHER" id="PTHR24042:SF5">
    <property type="entry name" value="EGF-LIKE CALCIUM-BINDING DOMAIN-CONTAINING PROTEIN"/>
    <property type="match status" value="1"/>
</dbReference>
<dbReference type="SUPFAM" id="SSF57184">
    <property type="entry name" value="Growth factor receptor domain"/>
    <property type="match status" value="1"/>
</dbReference>
<dbReference type="SMART" id="SM00181">
    <property type="entry name" value="EGF"/>
    <property type="match status" value="3"/>
</dbReference>
<proteinExistence type="predicted"/>
<dbReference type="GO" id="GO:0008201">
    <property type="term" value="F:heparin binding"/>
    <property type="evidence" value="ECO:0007669"/>
    <property type="project" value="TreeGrafter"/>
</dbReference>
<comment type="caution">
    <text evidence="6">Lacks conserved residue(s) required for the propagation of feature annotation.</text>
</comment>
<evidence type="ECO:0000256" key="3">
    <source>
        <dbReference type="ARBA" id="ARBA00022737"/>
    </source>
</evidence>
<evidence type="ECO:0000256" key="2">
    <source>
        <dbReference type="ARBA" id="ARBA00022729"/>
    </source>
</evidence>
<evidence type="ECO:0000256" key="5">
    <source>
        <dbReference type="ARBA" id="ARBA00023180"/>
    </source>
</evidence>
<dbReference type="Proteomes" id="UP000085678">
    <property type="component" value="Unplaced"/>
</dbReference>
<evidence type="ECO:0000256" key="1">
    <source>
        <dbReference type="ARBA" id="ARBA00022536"/>
    </source>
</evidence>
<keyword evidence="4" id="KW-1015">Disulfide bond</keyword>
<reference evidence="9" key="1">
    <citation type="submission" date="2025-08" db="UniProtKB">
        <authorList>
            <consortium name="RefSeq"/>
        </authorList>
    </citation>
    <scope>IDENTIFICATION</scope>
    <source>
        <tissue evidence="9">Gonads</tissue>
    </source>
</reference>
<dbReference type="Gene3D" id="2.10.25.10">
    <property type="entry name" value="Laminin"/>
    <property type="match status" value="3"/>
</dbReference>
<evidence type="ECO:0000313" key="8">
    <source>
        <dbReference type="Proteomes" id="UP000085678"/>
    </source>
</evidence>
<protein>
    <submittedName>
        <fullName evidence="9">Uromodulin-like</fullName>
    </submittedName>
</protein>
<dbReference type="KEGG" id="lak:106167482"/>
<dbReference type="AlphaFoldDB" id="A0A1S3IU42"/>
<dbReference type="SMART" id="SM00179">
    <property type="entry name" value="EGF_CA"/>
    <property type="match status" value="3"/>
</dbReference>
<accession>A0A1S3IU42</accession>
<dbReference type="GO" id="GO:0005615">
    <property type="term" value="C:extracellular space"/>
    <property type="evidence" value="ECO:0007669"/>
    <property type="project" value="TreeGrafter"/>
</dbReference>
<name>A0A1S3IU42_LINAN</name>
<dbReference type="InterPro" id="IPR001881">
    <property type="entry name" value="EGF-like_Ca-bd_dom"/>
</dbReference>
<dbReference type="PROSITE" id="PS01187">
    <property type="entry name" value="EGF_CA"/>
    <property type="match status" value="2"/>
</dbReference>
<dbReference type="InterPro" id="IPR000742">
    <property type="entry name" value="EGF"/>
</dbReference>
<keyword evidence="2" id="KW-0732">Signal</keyword>
<dbReference type="PANTHER" id="PTHR24042">
    <property type="entry name" value="NEL HOMOLOG"/>
    <property type="match status" value="1"/>
</dbReference>
<dbReference type="RefSeq" id="XP_013401722.2">
    <property type="nucleotide sequence ID" value="XM_013546268.2"/>
</dbReference>
<evidence type="ECO:0000256" key="6">
    <source>
        <dbReference type="PROSITE-ProRule" id="PRU00076"/>
    </source>
</evidence>
<gene>
    <name evidence="9" type="primary">LOC106167482</name>
</gene>
<sequence length="234" mass="25155">SPHALCTNTLASFTCACHEGFLGDGFICEDIDECTSYIDSCDVNANCTNTVGNFTCTCHPGYTGDGHTCADINECLVDNGGCDTQASCTNTMGNFSCSCNYGYTGDGFTCVDFCDELSYVNISDSWRNVNLGAGTTSYCDSGDWVVQWYRVVPPAGTRLANECPPPDHCGSAYPAWYSGTEPTTPGEEIVGSVCTNLYECCRFPAAVTVRNCGLYLIYELPNPPTCNITYCTDD</sequence>
<dbReference type="Pfam" id="PF23283">
    <property type="entry name" value="D8C_UMOD"/>
    <property type="match status" value="1"/>
</dbReference>
<dbReference type="GeneID" id="106167482"/>
<dbReference type="FunFam" id="2.10.25.10:FF:000038">
    <property type="entry name" value="Fibrillin 2"/>
    <property type="match status" value="2"/>
</dbReference>
<keyword evidence="5" id="KW-0325">Glycoprotein</keyword>
<dbReference type="InterPro" id="IPR024731">
    <property type="entry name" value="NELL2-like_EGF"/>
</dbReference>
<dbReference type="OrthoDB" id="339125at2759"/>